<organism evidence="1 2">
    <name type="scientific">Blautia hydrogenotrophica (strain DSM 10507 / JCM 14656 / S5a33)</name>
    <name type="common">Ruminococcus hydrogenotrophicus</name>
    <dbReference type="NCBI Taxonomy" id="476272"/>
    <lineage>
        <taxon>Bacteria</taxon>
        <taxon>Bacillati</taxon>
        <taxon>Bacillota</taxon>
        <taxon>Clostridia</taxon>
        <taxon>Lachnospirales</taxon>
        <taxon>Lachnospiraceae</taxon>
        <taxon>Blautia</taxon>
    </lineage>
</organism>
<dbReference type="PATRIC" id="fig|476272.21.peg.1121"/>
<name>C0CQ34_BLAHS</name>
<dbReference type="RefSeq" id="WP_005950799.1">
    <property type="nucleotide sequence ID" value="NZ_CP136423.1"/>
</dbReference>
<gene>
    <name evidence="1" type="ORF">RUMHYD_02987</name>
</gene>
<reference evidence="1 2" key="1">
    <citation type="submission" date="2009-01" db="EMBL/GenBank/DDBJ databases">
        <authorList>
            <person name="Fulton L."/>
            <person name="Clifton S."/>
            <person name="Fulton B."/>
            <person name="Xu J."/>
            <person name="Minx P."/>
            <person name="Pepin K.H."/>
            <person name="Johnson M."/>
            <person name="Bhonagiri V."/>
            <person name="Nash W.E."/>
            <person name="Mardis E.R."/>
            <person name="Wilson R.K."/>
        </authorList>
    </citation>
    <scope>NUCLEOTIDE SEQUENCE [LARGE SCALE GENOMIC DNA]</scope>
    <source>
        <strain evidence="2">DSM 10507 / JCM 14656 / S5a33</strain>
    </source>
</reference>
<keyword evidence="2" id="KW-1185">Reference proteome</keyword>
<sequence>MTYDPKLPPSCQAAQDQMIDILREEDAQASCCYKVAELPDACLKKIHEFERELNKQGYWNLALVAYQMEN</sequence>
<dbReference type="GeneID" id="86822475"/>
<accession>C0CQ34</accession>
<dbReference type="Proteomes" id="UP000003100">
    <property type="component" value="Unassembled WGS sequence"/>
</dbReference>
<proteinExistence type="predicted"/>
<reference evidence="1 2" key="2">
    <citation type="submission" date="2009-02" db="EMBL/GenBank/DDBJ databases">
        <title>Draft genome sequence of Blautia hydrogenotrophica DSM 10507 (Ruminococcus hydrogenotrophicus DSM 10507).</title>
        <authorList>
            <person name="Sudarsanam P."/>
            <person name="Ley R."/>
            <person name="Guruge J."/>
            <person name="Turnbaugh P.J."/>
            <person name="Mahowald M."/>
            <person name="Liep D."/>
            <person name="Gordon J."/>
        </authorList>
    </citation>
    <scope>NUCLEOTIDE SEQUENCE [LARGE SCALE GENOMIC DNA]</scope>
    <source>
        <strain evidence="2">DSM 10507 / JCM 14656 / S5a33</strain>
    </source>
</reference>
<dbReference type="AlphaFoldDB" id="C0CQ34"/>
<evidence type="ECO:0000313" key="2">
    <source>
        <dbReference type="Proteomes" id="UP000003100"/>
    </source>
</evidence>
<evidence type="ECO:0000313" key="1">
    <source>
        <dbReference type="EMBL" id="EEG48122.1"/>
    </source>
</evidence>
<protein>
    <submittedName>
        <fullName evidence="1">Uncharacterized protein</fullName>
    </submittedName>
</protein>
<comment type="caution">
    <text evidence="1">The sequence shown here is derived from an EMBL/GenBank/DDBJ whole genome shotgun (WGS) entry which is preliminary data.</text>
</comment>
<dbReference type="HOGENOM" id="CLU_2749713_0_0_9"/>
<dbReference type="EMBL" id="ACBZ01000163">
    <property type="protein sequence ID" value="EEG48122.1"/>
    <property type="molecule type" value="Genomic_DNA"/>
</dbReference>